<protein>
    <submittedName>
        <fullName evidence="2">Uncharacterized protein</fullName>
    </submittedName>
</protein>
<reference evidence="3" key="1">
    <citation type="submission" date="2017-01" db="EMBL/GenBank/DDBJ databases">
        <authorList>
            <person name="Varghese N."/>
            <person name="Submissions S."/>
        </authorList>
    </citation>
    <scope>NUCLEOTIDE SEQUENCE [LARGE SCALE GENOMIC DNA]</scope>
    <source>
        <strain evidence="3">DSM 29430</strain>
    </source>
</reference>
<evidence type="ECO:0000313" key="3">
    <source>
        <dbReference type="Proteomes" id="UP000186684"/>
    </source>
</evidence>
<organism evidence="2 3">
    <name type="scientific">Roseivivax lentus</name>
    <dbReference type="NCBI Taxonomy" id="633194"/>
    <lineage>
        <taxon>Bacteria</taxon>
        <taxon>Pseudomonadati</taxon>
        <taxon>Pseudomonadota</taxon>
        <taxon>Alphaproteobacteria</taxon>
        <taxon>Rhodobacterales</taxon>
        <taxon>Roseobacteraceae</taxon>
        <taxon>Roseivivax</taxon>
    </lineage>
</organism>
<name>A0A1N7NVQ5_9RHOB</name>
<dbReference type="EMBL" id="FTOQ01000010">
    <property type="protein sequence ID" value="SIT02397.1"/>
    <property type="molecule type" value="Genomic_DNA"/>
</dbReference>
<feature type="region of interest" description="Disordered" evidence="1">
    <location>
        <begin position="52"/>
        <end position="88"/>
    </location>
</feature>
<evidence type="ECO:0000256" key="1">
    <source>
        <dbReference type="SAM" id="MobiDB-lite"/>
    </source>
</evidence>
<gene>
    <name evidence="2" type="ORF">SAMN05421759_110106</name>
</gene>
<keyword evidence="3" id="KW-1185">Reference proteome</keyword>
<proteinExistence type="predicted"/>
<dbReference type="RefSeq" id="WP_076449207.1">
    <property type="nucleotide sequence ID" value="NZ_FTOQ01000010.1"/>
</dbReference>
<dbReference type="AlphaFoldDB" id="A0A1N7NVQ5"/>
<accession>A0A1N7NVQ5</accession>
<evidence type="ECO:0000313" key="2">
    <source>
        <dbReference type="EMBL" id="SIT02397.1"/>
    </source>
</evidence>
<sequence length="88" mass="9727">MFFNHANRVNGLWARLWAPMFGRRAQALRPVSQSQIAPDAIARLVDAFEDRPAASGDAPRQEDAAPRWGAPANLIAAPPARPDVTRRR</sequence>
<dbReference type="Proteomes" id="UP000186684">
    <property type="component" value="Unassembled WGS sequence"/>
</dbReference>